<gene>
    <name evidence="1" type="ORF">L2E82_48724</name>
</gene>
<evidence type="ECO:0000313" key="1">
    <source>
        <dbReference type="EMBL" id="KAI3690599.1"/>
    </source>
</evidence>
<dbReference type="Proteomes" id="UP001055811">
    <property type="component" value="Linkage Group LG09"/>
</dbReference>
<name>A0ACB8YXW0_CICIN</name>
<comment type="caution">
    <text evidence="1">The sequence shown here is derived from an EMBL/GenBank/DDBJ whole genome shotgun (WGS) entry which is preliminary data.</text>
</comment>
<protein>
    <submittedName>
        <fullName evidence="1">Uncharacterized protein</fullName>
    </submittedName>
</protein>
<reference evidence="1 2" key="2">
    <citation type="journal article" date="2022" name="Mol. Ecol. Resour.">
        <title>The genomes of chicory, endive, great burdock and yacon provide insights into Asteraceae paleo-polyploidization history and plant inulin production.</title>
        <authorList>
            <person name="Fan W."/>
            <person name="Wang S."/>
            <person name="Wang H."/>
            <person name="Wang A."/>
            <person name="Jiang F."/>
            <person name="Liu H."/>
            <person name="Zhao H."/>
            <person name="Xu D."/>
            <person name="Zhang Y."/>
        </authorList>
    </citation>
    <scope>NUCLEOTIDE SEQUENCE [LARGE SCALE GENOMIC DNA]</scope>
    <source>
        <strain evidence="2">cv. Punajuju</strain>
        <tissue evidence="1">Leaves</tissue>
    </source>
</reference>
<keyword evidence="2" id="KW-1185">Reference proteome</keyword>
<accession>A0ACB8YXW0</accession>
<dbReference type="EMBL" id="CM042017">
    <property type="protein sequence ID" value="KAI3690599.1"/>
    <property type="molecule type" value="Genomic_DNA"/>
</dbReference>
<reference evidence="2" key="1">
    <citation type="journal article" date="2022" name="Mol. Ecol. Resour.">
        <title>The genomes of chicory, endive, great burdock and yacon provide insights into Asteraceae palaeo-polyploidization history and plant inulin production.</title>
        <authorList>
            <person name="Fan W."/>
            <person name="Wang S."/>
            <person name="Wang H."/>
            <person name="Wang A."/>
            <person name="Jiang F."/>
            <person name="Liu H."/>
            <person name="Zhao H."/>
            <person name="Xu D."/>
            <person name="Zhang Y."/>
        </authorList>
    </citation>
    <scope>NUCLEOTIDE SEQUENCE [LARGE SCALE GENOMIC DNA]</scope>
    <source>
        <strain evidence="2">cv. Punajuju</strain>
    </source>
</reference>
<organism evidence="1 2">
    <name type="scientific">Cichorium intybus</name>
    <name type="common">Chicory</name>
    <dbReference type="NCBI Taxonomy" id="13427"/>
    <lineage>
        <taxon>Eukaryota</taxon>
        <taxon>Viridiplantae</taxon>
        <taxon>Streptophyta</taxon>
        <taxon>Embryophyta</taxon>
        <taxon>Tracheophyta</taxon>
        <taxon>Spermatophyta</taxon>
        <taxon>Magnoliopsida</taxon>
        <taxon>eudicotyledons</taxon>
        <taxon>Gunneridae</taxon>
        <taxon>Pentapetalae</taxon>
        <taxon>asterids</taxon>
        <taxon>campanulids</taxon>
        <taxon>Asterales</taxon>
        <taxon>Asteraceae</taxon>
        <taxon>Cichorioideae</taxon>
        <taxon>Cichorieae</taxon>
        <taxon>Cichoriinae</taxon>
        <taxon>Cichorium</taxon>
    </lineage>
</organism>
<sequence>MKAGCKQKYASPLADILAFRMVKNRLGDLFTSGMEFEYDTIVARVQDNDPEKYRYDEYCFAGGLVEYVKWLNADKQPLHDILSFRKEATTS</sequence>
<evidence type="ECO:0000313" key="2">
    <source>
        <dbReference type="Proteomes" id="UP001055811"/>
    </source>
</evidence>
<proteinExistence type="predicted"/>